<sequence>MDERPARPEGTAEENRSSTISRRLNWLRAGVMGANDGIVSTAALVVGVAGAAVSNSALLASGIAALAAGALSMAVGEYVSVSSQRDSQKAELAAERRLLRANPSGELKQLTGLIQERGIDPDLARPVAMQLTKKDALTAHARLHLGIDPHELVNPWHAGLSSMLAFLVGGLVPLLAILLTPRSVAVPSTVGAVVLALMVTGSVSAHVGGASKRRAVARVVVGGLAAMGVTYGIGLLVGSQV</sequence>
<organism evidence="6">
    <name type="scientific">Streptomyces sp. SID14436</name>
    <dbReference type="NCBI Taxonomy" id="2706070"/>
    <lineage>
        <taxon>Bacteria</taxon>
        <taxon>Bacillati</taxon>
        <taxon>Actinomycetota</taxon>
        <taxon>Actinomycetes</taxon>
        <taxon>Kitasatosporales</taxon>
        <taxon>Streptomycetaceae</taxon>
        <taxon>Streptomyces</taxon>
    </lineage>
</organism>
<comment type="subcellular location">
    <subcellularLocation>
        <location evidence="1">Endomembrane system</location>
        <topology evidence="1">Multi-pass membrane protein</topology>
    </subcellularLocation>
</comment>
<keyword evidence="2 5" id="KW-0812">Transmembrane</keyword>
<evidence type="ECO:0000313" key="6">
    <source>
        <dbReference type="EMBL" id="NEA84998.1"/>
    </source>
</evidence>
<feature type="transmembrane region" description="Helical" evidence="5">
    <location>
        <begin position="26"/>
        <end position="52"/>
    </location>
</feature>
<dbReference type="PANTHER" id="PTHR31851">
    <property type="entry name" value="FE(2+)/MN(2+) TRANSPORTER PCL1"/>
    <property type="match status" value="1"/>
</dbReference>
<feature type="transmembrane region" description="Helical" evidence="5">
    <location>
        <begin position="158"/>
        <end position="178"/>
    </location>
</feature>
<proteinExistence type="predicted"/>
<feature type="transmembrane region" description="Helical" evidence="5">
    <location>
        <begin position="215"/>
        <end position="237"/>
    </location>
</feature>
<feature type="transmembrane region" description="Helical" evidence="5">
    <location>
        <begin position="58"/>
        <end position="79"/>
    </location>
</feature>
<keyword evidence="3 5" id="KW-1133">Transmembrane helix</keyword>
<keyword evidence="4 5" id="KW-0472">Membrane</keyword>
<accession>A0A6G3QND0</accession>
<name>A0A6G3QND0_9ACTN</name>
<evidence type="ECO:0000256" key="5">
    <source>
        <dbReference type="SAM" id="Phobius"/>
    </source>
</evidence>
<evidence type="ECO:0000256" key="1">
    <source>
        <dbReference type="ARBA" id="ARBA00004127"/>
    </source>
</evidence>
<gene>
    <name evidence="6" type="ORF">G3I53_02695</name>
</gene>
<dbReference type="AlphaFoldDB" id="A0A6G3QND0"/>
<dbReference type="GO" id="GO:0030026">
    <property type="term" value="P:intracellular manganese ion homeostasis"/>
    <property type="evidence" value="ECO:0007669"/>
    <property type="project" value="InterPro"/>
</dbReference>
<dbReference type="Pfam" id="PF01988">
    <property type="entry name" value="VIT1"/>
    <property type="match status" value="1"/>
</dbReference>
<dbReference type="RefSeq" id="WP_164338858.1">
    <property type="nucleotide sequence ID" value="NZ_JAAGMD010000075.1"/>
</dbReference>
<dbReference type="CDD" id="cd02432">
    <property type="entry name" value="Nodulin-21_like_1"/>
    <property type="match status" value="1"/>
</dbReference>
<evidence type="ECO:0000256" key="4">
    <source>
        <dbReference type="ARBA" id="ARBA00023136"/>
    </source>
</evidence>
<reference evidence="6" key="1">
    <citation type="submission" date="2020-01" db="EMBL/GenBank/DDBJ databases">
        <title>Insect and environment-associated Actinomycetes.</title>
        <authorList>
            <person name="Currrie C."/>
            <person name="Chevrette M."/>
            <person name="Carlson C."/>
            <person name="Stubbendieck R."/>
            <person name="Wendt-Pienkowski E."/>
        </authorList>
    </citation>
    <scope>NUCLEOTIDE SEQUENCE</scope>
    <source>
        <strain evidence="6">SID14436</strain>
    </source>
</reference>
<protein>
    <submittedName>
        <fullName evidence="6">VIT family protein</fullName>
    </submittedName>
</protein>
<evidence type="ECO:0000256" key="2">
    <source>
        <dbReference type="ARBA" id="ARBA00022692"/>
    </source>
</evidence>
<dbReference type="GO" id="GO:0012505">
    <property type="term" value="C:endomembrane system"/>
    <property type="evidence" value="ECO:0007669"/>
    <property type="project" value="UniProtKB-SubCell"/>
</dbReference>
<dbReference type="GO" id="GO:0005384">
    <property type="term" value="F:manganese ion transmembrane transporter activity"/>
    <property type="evidence" value="ECO:0007669"/>
    <property type="project" value="InterPro"/>
</dbReference>
<comment type="caution">
    <text evidence="6">The sequence shown here is derived from an EMBL/GenBank/DDBJ whole genome shotgun (WGS) entry which is preliminary data.</text>
</comment>
<evidence type="ECO:0000256" key="3">
    <source>
        <dbReference type="ARBA" id="ARBA00022989"/>
    </source>
</evidence>
<dbReference type="EMBL" id="JAAGMD010000075">
    <property type="protein sequence ID" value="NEA84998.1"/>
    <property type="molecule type" value="Genomic_DNA"/>
</dbReference>
<dbReference type="InterPro" id="IPR008217">
    <property type="entry name" value="Ccc1_fam"/>
</dbReference>
<feature type="transmembrane region" description="Helical" evidence="5">
    <location>
        <begin position="184"/>
        <end position="203"/>
    </location>
</feature>